<evidence type="ECO:0000256" key="2">
    <source>
        <dbReference type="ARBA" id="ARBA00023015"/>
    </source>
</evidence>
<dbReference type="Proteomes" id="UP001138997">
    <property type="component" value="Unassembled WGS sequence"/>
</dbReference>
<organism evidence="8 9">
    <name type="scientific">Kineosporia babensis</name>
    <dbReference type="NCBI Taxonomy" id="499548"/>
    <lineage>
        <taxon>Bacteria</taxon>
        <taxon>Bacillati</taxon>
        <taxon>Actinomycetota</taxon>
        <taxon>Actinomycetes</taxon>
        <taxon>Kineosporiales</taxon>
        <taxon>Kineosporiaceae</taxon>
        <taxon>Kineosporia</taxon>
    </lineage>
</organism>
<evidence type="ECO:0000256" key="3">
    <source>
        <dbReference type="ARBA" id="ARBA00023125"/>
    </source>
</evidence>
<evidence type="ECO:0000256" key="5">
    <source>
        <dbReference type="ARBA" id="ARBA00074140"/>
    </source>
</evidence>
<dbReference type="PROSITE" id="PS00041">
    <property type="entry name" value="HTH_ARAC_FAMILY_1"/>
    <property type="match status" value="1"/>
</dbReference>
<dbReference type="InterPro" id="IPR018062">
    <property type="entry name" value="HTH_AraC-typ_CS"/>
</dbReference>
<keyword evidence="3" id="KW-0238">DNA-binding</keyword>
<comment type="caution">
    <text evidence="8">The sequence shown here is derived from an EMBL/GenBank/DDBJ whole genome shotgun (WGS) entry which is preliminary data.</text>
</comment>
<evidence type="ECO:0000256" key="4">
    <source>
        <dbReference type="ARBA" id="ARBA00023163"/>
    </source>
</evidence>
<dbReference type="Pfam" id="PF12833">
    <property type="entry name" value="HTH_18"/>
    <property type="match status" value="1"/>
</dbReference>
<accession>A0A9X1NHR5</accession>
<dbReference type="AlphaFoldDB" id="A0A9X1NHR5"/>
<sequence>MRVARSLTQNPGDQTSLEEWARRLHVSVKTLQRDFEREFGISYSQWRTRLRLLASRVLLETTPVTEVAHRVGYASTSAFIVAFTREFGITPGRQRAS</sequence>
<dbReference type="FunFam" id="1.10.10.60:FF:000132">
    <property type="entry name" value="AraC family transcriptional regulator"/>
    <property type="match status" value="1"/>
</dbReference>
<dbReference type="SUPFAM" id="SSF46689">
    <property type="entry name" value="Homeodomain-like"/>
    <property type="match status" value="2"/>
</dbReference>
<dbReference type="SMART" id="SM00342">
    <property type="entry name" value="HTH_ARAC"/>
    <property type="match status" value="1"/>
</dbReference>
<dbReference type="PROSITE" id="PS01124">
    <property type="entry name" value="HTH_ARAC_FAMILY_2"/>
    <property type="match status" value="1"/>
</dbReference>
<dbReference type="InterPro" id="IPR018060">
    <property type="entry name" value="HTH_AraC"/>
</dbReference>
<dbReference type="GO" id="GO:0043565">
    <property type="term" value="F:sequence-specific DNA binding"/>
    <property type="evidence" value="ECO:0007669"/>
    <property type="project" value="InterPro"/>
</dbReference>
<keyword evidence="4" id="KW-0804">Transcription</keyword>
<evidence type="ECO:0000256" key="1">
    <source>
        <dbReference type="ARBA" id="ARBA00022491"/>
    </source>
</evidence>
<feature type="domain" description="HTH araC/xylS-type" evidence="7">
    <location>
        <begin position="1"/>
        <end position="97"/>
    </location>
</feature>
<evidence type="ECO:0000256" key="6">
    <source>
        <dbReference type="ARBA" id="ARBA00079449"/>
    </source>
</evidence>
<reference evidence="8" key="1">
    <citation type="submission" date="2021-11" db="EMBL/GenBank/DDBJ databases">
        <title>Streptomyces corallinus and Kineosporia corallina sp. nov., two new coral-derived marine actinobacteria.</title>
        <authorList>
            <person name="Buangrab K."/>
            <person name="Sutthacheep M."/>
            <person name="Yeemin T."/>
            <person name="Harunari E."/>
            <person name="Igarashi Y."/>
            <person name="Sripreechasak P."/>
            <person name="Kanchanasin P."/>
            <person name="Tanasupawat S."/>
            <person name="Phongsopitanun W."/>
        </authorList>
    </citation>
    <scope>NUCLEOTIDE SEQUENCE</scope>
    <source>
        <strain evidence="8">JCM 31032</strain>
    </source>
</reference>
<proteinExistence type="predicted"/>
<dbReference type="PANTHER" id="PTHR11019">
    <property type="entry name" value="HTH-TYPE TRANSCRIPTIONAL REGULATOR NIMR"/>
    <property type="match status" value="1"/>
</dbReference>
<dbReference type="EMBL" id="JAJOMB010000015">
    <property type="protein sequence ID" value="MCD5314270.1"/>
    <property type="molecule type" value="Genomic_DNA"/>
</dbReference>
<dbReference type="PANTHER" id="PTHR11019:SF199">
    <property type="entry name" value="HTH-TYPE TRANSCRIPTIONAL REGULATOR NIMR"/>
    <property type="match status" value="1"/>
</dbReference>
<gene>
    <name evidence="8" type="ORF">LR394_25490</name>
</gene>
<dbReference type="Gene3D" id="1.10.10.60">
    <property type="entry name" value="Homeodomain-like"/>
    <property type="match status" value="1"/>
</dbReference>
<dbReference type="InterPro" id="IPR009057">
    <property type="entry name" value="Homeodomain-like_sf"/>
</dbReference>
<evidence type="ECO:0000313" key="8">
    <source>
        <dbReference type="EMBL" id="MCD5314270.1"/>
    </source>
</evidence>
<evidence type="ECO:0000259" key="7">
    <source>
        <dbReference type="PROSITE" id="PS01124"/>
    </source>
</evidence>
<dbReference type="GO" id="GO:0003700">
    <property type="term" value="F:DNA-binding transcription factor activity"/>
    <property type="evidence" value="ECO:0007669"/>
    <property type="project" value="InterPro"/>
</dbReference>
<protein>
    <recommendedName>
        <fullName evidence="5">HTH-type transcriptional regulator RipA</fullName>
    </recommendedName>
    <alternativeName>
        <fullName evidence="6">Repressor of iron proteins A</fullName>
    </alternativeName>
</protein>
<dbReference type="InterPro" id="IPR020449">
    <property type="entry name" value="Tscrpt_reg_AraC-type_HTH"/>
</dbReference>
<name>A0A9X1NHR5_9ACTN</name>
<evidence type="ECO:0000313" key="9">
    <source>
        <dbReference type="Proteomes" id="UP001138997"/>
    </source>
</evidence>
<keyword evidence="9" id="KW-1185">Reference proteome</keyword>
<keyword evidence="2" id="KW-0805">Transcription regulation</keyword>
<dbReference type="PRINTS" id="PR00032">
    <property type="entry name" value="HTHARAC"/>
</dbReference>
<keyword evidence="1" id="KW-0678">Repressor</keyword>